<evidence type="ECO:0000256" key="4">
    <source>
        <dbReference type="ARBA" id="ARBA00011738"/>
    </source>
</evidence>
<dbReference type="InterPro" id="IPR027939">
    <property type="entry name" value="NMT1/THI5"/>
</dbReference>
<dbReference type="RefSeq" id="WP_085018415.1">
    <property type="nucleotide sequence ID" value="NZ_BMHD01000001.1"/>
</dbReference>
<evidence type="ECO:0000256" key="9">
    <source>
        <dbReference type="ARBA" id="ARBA00023004"/>
    </source>
</evidence>
<evidence type="ECO:0000256" key="3">
    <source>
        <dbReference type="ARBA" id="ARBA00009406"/>
    </source>
</evidence>
<dbReference type="KEGG" id="cphy:B5808_03360"/>
<comment type="catalytic activity">
    <reaction evidence="11">
        <text>N(6)-(pyridoxal phosphate)-L-lysyl-[4-amino-5-hydroxymethyl-2-methylpyrimidine phosphate synthase] + L-histidyl-[4-amino-5-hydroxymethyl-2-methylpyrimidine phosphate synthase] + 2 Fe(3+) + 4 H2O = L-lysyl-[4-amino-5-hydroxymethyl-2-methylpyrimidine phosphate synthase] + (2S)-2-amino-5-hydroxy-4-oxopentanoyl-[4-amino-5-hydroxymethyl-2-methylpyrimidine phosphate synthase] + 4-amino-2-methyl-5-(phosphooxymethyl)pyrimidine + 3-oxopropanoate + 2 Fe(2+) + 2 H(+)</text>
        <dbReference type="Rhea" id="RHEA:65756"/>
        <dbReference type="Rhea" id="RHEA-COMP:16892"/>
        <dbReference type="Rhea" id="RHEA-COMP:16893"/>
        <dbReference type="Rhea" id="RHEA-COMP:16894"/>
        <dbReference type="Rhea" id="RHEA-COMP:16895"/>
        <dbReference type="ChEBI" id="CHEBI:15377"/>
        <dbReference type="ChEBI" id="CHEBI:15378"/>
        <dbReference type="ChEBI" id="CHEBI:29033"/>
        <dbReference type="ChEBI" id="CHEBI:29034"/>
        <dbReference type="ChEBI" id="CHEBI:29969"/>
        <dbReference type="ChEBI" id="CHEBI:29979"/>
        <dbReference type="ChEBI" id="CHEBI:33190"/>
        <dbReference type="ChEBI" id="CHEBI:58354"/>
        <dbReference type="ChEBI" id="CHEBI:143915"/>
        <dbReference type="ChEBI" id="CHEBI:157692"/>
    </reaction>
    <physiologicalReaction direction="left-to-right" evidence="11">
        <dbReference type="Rhea" id="RHEA:65757"/>
    </physiologicalReaction>
</comment>
<evidence type="ECO:0000256" key="5">
    <source>
        <dbReference type="ARBA" id="ARBA00022679"/>
    </source>
</evidence>
<evidence type="ECO:0000256" key="7">
    <source>
        <dbReference type="ARBA" id="ARBA00022898"/>
    </source>
</evidence>
<organism evidence="12 13">
    <name type="scientific">Cnuibacter physcomitrellae</name>
    <dbReference type="NCBI Taxonomy" id="1619308"/>
    <lineage>
        <taxon>Bacteria</taxon>
        <taxon>Bacillati</taxon>
        <taxon>Actinomycetota</taxon>
        <taxon>Actinomycetes</taxon>
        <taxon>Micrococcales</taxon>
        <taxon>Microbacteriaceae</taxon>
        <taxon>Cnuibacter</taxon>
    </lineage>
</organism>
<keyword evidence="6" id="KW-0479">Metal-binding</keyword>
<proteinExistence type="inferred from homology"/>
<dbReference type="PANTHER" id="PTHR31528">
    <property type="entry name" value="4-AMINO-5-HYDROXYMETHYL-2-METHYLPYRIMIDINE PHOSPHATE SYNTHASE THI11-RELATED"/>
    <property type="match status" value="1"/>
</dbReference>
<dbReference type="Gene3D" id="3.40.190.10">
    <property type="entry name" value="Periplasmic binding protein-like II"/>
    <property type="match status" value="2"/>
</dbReference>
<reference evidence="12 13" key="1">
    <citation type="submission" date="2017-04" db="EMBL/GenBank/DDBJ databases">
        <authorList>
            <person name="Afonso C.L."/>
            <person name="Miller P.J."/>
            <person name="Scott M.A."/>
            <person name="Spackman E."/>
            <person name="Goraichik I."/>
            <person name="Dimitrov K.M."/>
            <person name="Suarez D.L."/>
            <person name="Swayne D.E."/>
        </authorList>
    </citation>
    <scope>NUCLEOTIDE SEQUENCE [LARGE SCALE GENOMIC DNA]</scope>
    <source>
        <strain evidence="13">XA(T)</strain>
    </source>
</reference>
<dbReference type="InterPro" id="IPR015168">
    <property type="entry name" value="SsuA/THI5"/>
</dbReference>
<evidence type="ECO:0000313" key="13">
    <source>
        <dbReference type="Proteomes" id="UP000192775"/>
    </source>
</evidence>
<dbReference type="SUPFAM" id="SSF53850">
    <property type="entry name" value="Periplasmic binding protein-like II"/>
    <property type="match status" value="1"/>
</dbReference>
<dbReference type="AlphaFoldDB" id="A0A1X9LKB5"/>
<comment type="function">
    <text evidence="1">Responsible for the formation of the pyrimidine heterocycle in the thiamine biosynthesis pathway. Catalyzes the formation of hydroxymethylpyrimidine phosphate (HMP-P) from histidine and pyridoxal phosphate (PLP). The protein uses PLP and the active site histidine to form HMP-P, generating an inactive enzyme. The enzyme can only undergo a single turnover, which suggests it is a suicide enzyme.</text>
</comment>
<keyword evidence="9" id="KW-0408">Iron</keyword>
<keyword evidence="5" id="KW-0808">Transferase</keyword>
<evidence type="ECO:0000313" key="12">
    <source>
        <dbReference type="EMBL" id="ARJ04371.1"/>
    </source>
</evidence>
<sequence>MTSTRSVLAGTAILAASLLAVTACSSSSASPESTSADGTTPITLQLGWYANPESGGFYAAESQGYLADAGIDLTITPGGPSVAGTQLVASGQAQFGLADAPSIINAQQQGIDIVALGALYQDNPVGVMVHADSGIESFQDMAGKTWATQTGVVQYDWIKKELGIDFQTRAYEGSIAPFLVDDQLVQQGWPTNEVYQAKQAGVDTRFFSFSETGFNPYNDVIFASREFVEANPDLVRSFLDASMKGWADYLGDVDVATTANDAILAVNSELTPGSAWFAWDAERKYMVSGDAADQLGAMTSERWSTLVDQLDSLGQITEEVDPDTLFDTSYLPEIPAPTTLPDAPEGSF</sequence>
<evidence type="ECO:0000256" key="11">
    <source>
        <dbReference type="ARBA" id="ARBA00048179"/>
    </source>
</evidence>
<dbReference type="STRING" id="1619308.B5808_03360"/>
<dbReference type="Proteomes" id="UP000192775">
    <property type="component" value="Chromosome"/>
</dbReference>
<dbReference type="Pfam" id="PF09084">
    <property type="entry name" value="NMT1"/>
    <property type="match status" value="1"/>
</dbReference>
<protein>
    <recommendedName>
        <fullName evidence="10">Thiamine pyrimidine synthase</fullName>
    </recommendedName>
</protein>
<evidence type="ECO:0000256" key="2">
    <source>
        <dbReference type="ARBA" id="ARBA00004948"/>
    </source>
</evidence>
<comment type="similarity">
    <text evidence="3">Belongs to the NMT1/THI5 family.</text>
</comment>
<keyword evidence="13" id="KW-1185">Reference proteome</keyword>
<accession>A0A1X9LKB5</accession>
<evidence type="ECO:0000256" key="6">
    <source>
        <dbReference type="ARBA" id="ARBA00022723"/>
    </source>
</evidence>
<dbReference type="GO" id="GO:0016740">
    <property type="term" value="F:transferase activity"/>
    <property type="evidence" value="ECO:0007669"/>
    <property type="project" value="UniProtKB-KW"/>
</dbReference>
<evidence type="ECO:0000256" key="1">
    <source>
        <dbReference type="ARBA" id="ARBA00003469"/>
    </source>
</evidence>
<comment type="subunit">
    <text evidence="4">Homodimer.</text>
</comment>
<keyword evidence="8" id="KW-0784">Thiamine biosynthesis</keyword>
<comment type="pathway">
    <text evidence="2">Cofactor biosynthesis; thiamine diphosphate biosynthesis.</text>
</comment>
<dbReference type="GO" id="GO:0009228">
    <property type="term" value="P:thiamine biosynthetic process"/>
    <property type="evidence" value="ECO:0007669"/>
    <property type="project" value="UniProtKB-KW"/>
</dbReference>
<keyword evidence="7" id="KW-0663">Pyridoxal phosphate</keyword>
<dbReference type="PROSITE" id="PS51257">
    <property type="entry name" value="PROKAR_LIPOPROTEIN"/>
    <property type="match status" value="1"/>
</dbReference>
<dbReference type="PANTHER" id="PTHR31528:SF1">
    <property type="entry name" value="4-AMINO-5-HYDROXYMETHYL-2-METHYLPYRIMIDINE PHOSPHATE SYNTHASE THI11-RELATED"/>
    <property type="match status" value="1"/>
</dbReference>
<evidence type="ECO:0000256" key="10">
    <source>
        <dbReference type="ARBA" id="ARBA00033171"/>
    </source>
</evidence>
<dbReference type="EMBL" id="CP020715">
    <property type="protein sequence ID" value="ARJ04371.1"/>
    <property type="molecule type" value="Genomic_DNA"/>
</dbReference>
<name>A0A1X9LKB5_9MICO</name>
<evidence type="ECO:0000256" key="8">
    <source>
        <dbReference type="ARBA" id="ARBA00022977"/>
    </source>
</evidence>
<gene>
    <name evidence="12" type="ORF">B5808_03360</name>
</gene>
<dbReference type="GO" id="GO:0046872">
    <property type="term" value="F:metal ion binding"/>
    <property type="evidence" value="ECO:0007669"/>
    <property type="project" value="UniProtKB-KW"/>
</dbReference>